<evidence type="ECO:0000313" key="4">
    <source>
        <dbReference type="EMBL" id="RDY08890.1"/>
    </source>
</evidence>
<dbReference type="SUPFAM" id="SSF57756">
    <property type="entry name" value="Retrovirus zinc finger-like domains"/>
    <property type="match status" value="1"/>
</dbReference>
<dbReference type="PROSITE" id="PS50158">
    <property type="entry name" value="ZF_CCHC"/>
    <property type="match status" value="1"/>
</dbReference>
<keyword evidence="1" id="KW-0862">Zinc</keyword>
<evidence type="ECO:0000256" key="2">
    <source>
        <dbReference type="SAM" id="MobiDB-lite"/>
    </source>
</evidence>
<evidence type="ECO:0000256" key="1">
    <source>
        <dbReference type="PROSITE-ProRule" id="PRU00047"/>
    </source>
</evidence>
<sequence length="331" mass="38619">ACKKIQRALSNRGSGFTSQLKDNKRLIILNSVKSETNQEDVVSSLIYTVIQNFIGDPNIFKNRVANQLNNLYCLTMSDYRWYKDVFLSKVTLREGGYANFWKENFIAGLPKLFSKKVKMNLERHYGQPIGYESLTYGQLHNIVVEIGIQVCTNFKLQNKMIKESVSSKRELGTFCHQYGKKQRQKRSFHKPYKAYRKSSYKNKRISNKNQNHQNSSIENKQRFNKKQKYKSTKREIKCYKCGKLGHYTNKCRAIQKNQLEDEELKKNLLNILINSKNEETSNEEVEDSEDNLKLEQIETFSTSSSSESKEDDKYCLGAEYAVVMIVKQLIL</sequence>
<dbReference type="Proteomes" id="UP000257109">
    <property type="component" value="Unassembled WGS sequence"/>
</dbReference>
<dbReference type="Gene3D" id="4.10.60.10">
    <property type="entry name" value="Zinc finger, CCHC-type"/>
    <property type="match status" value="1"/>
</dbReference>
<dbReference type="GO" id="GO:0008270">
    <property type="term" value="F:zinc ion binding"/>
    <property type="evidence" value="ECO:0007669"/>
    <property type="project" value="UniProtKB-KW"/>
</dbReference>
<dbReference type="Pfam" id="PF22909">
    <property type="entry name" value="Caulimovir_coat_dom"/>
    <property type="match status" value="1"/>
</dbReference>
<name>A0A371I1I5_MUCPR</name>
<accession>A0A371I1I5</accession>
<feature type="region of interest" description="Disordered" evidence="2">
    <location>
        <begin position="199"/>
        <end position="229"/>
    </location>
</feature>
<proteinExistence type="predicted"/>
<dbReference type="InterPro" id="IPR001878">
    <property type="entry name" value="Znf_CCHC"/>
</dbReference>
<reference evidence="4" key="1">
    <citation type="submission" date="2018-05" db="EMBL/GenBank/DDBJ databases">
        <title>Draft genome of Mucuna pruriens seed.</title>
        <authorList>
            <person name="Nnadi N.E."/>
            <person name="Vos R."/>
            <person name="Hasami M.H."/>
            <person name="Devisetty U.K."/>
            <person name="Aguiy J.C."/>
        </authorList>
    </citation>
    <scope>NUCLEOTIDE SEQUENCE [LARGE SCALE GENOMIC DNA]</scope>
    <source>
        <strain evidence="4">JCA_2017</strain>
    </source>
</reference>
<organism evidence="4 5">
    <name type="scientific">Mucuna pruriens</name>
    <name type="common">Velvet bean</name>
    <name type="synonym">Dolichos pruriens</name>
    <dbReference type="NCBI Taxonomy" id="157652"/>
    <lineage>
        <taxon>Eukaryota</taxon>
        <taxon>Viridiplantae</taxon>
        <taxon>Streptophyta</taxon>
        <taxon>Embryophyta</taxon>
        <taxon>Tracheophyta</taxon>
        <taxon>Spermatophyta</taxon>
        <taxon>Magnoliopsida</taxon>
        <taxon>eudicotyledons</taxon>
        <taxon>Gunneridae</taxon>
        <taxon>Pentapetalae</taxon>
        <taxon>rosids</taxon>
        <taxon>fabids</taxon>
        <taxon>Fabales</taxon>
        <taxon>Fabaceae</taxon>
        <taxon>Papilionoideae</taxon>
        <taxon>50 kb inversion clade</taxon>
        <taxon>NPAAA clade</taxon>
        <taxon>indigoferoid/millettioid clade</taxon>
        <taxon>Phaseoleae</taxon>
        <taxon>Mucuna</taxon>
    </lineage>
</organism>
<feature type="non-terminal residue" evidence="4">
    <location>
        <position position="1"/>
    </location>
</feature>
<keyword evidence="5" id="KW-1185">Reference proteome</keyword>
<comment type="caution">
    <text evidence="4">The sequence shown here is derived from an EMBL/GenBank/DDBJ whole genome shotgun (WGS) entry which is preliminary data.</text>
</comment>
<gene>
    <name evidence="4" type="ORF">CR513_06825</name>
</gene>
<feature type="compositionally biased region" description="Polar residues" evidence="2">
    <location>
        <begin position="207"/>
        <end position="218"/>
    </location>
</feature>
<keyword evidence="1" id="KW-0863">Zinc-finger</keyword>
<feature type="domain" description="CCHC-type" evidence="3">
    <location>
        <begin position="237"/>
        <end position="252"/>
    </location>
</feature>
<dbReference type="EMBL" id="QJKJ01001188">
    <property type="protein sequence ID" value="RDY08890.1"/>
    <property type="molecule type" value="Genomic_DNA"/>
</dbReference>
<feature type="non-terminal residue" evidence="4">
    <location>
        <position position="331"/>
    </location>
</feature>
<evidence type="ECO:0000259" key="3">
    <source>
        <dbReference type="PROSITE" id="PS50158"/>
    </source>
</evidence>
<dbReference type="PANTHER" id="PTHR33054:SF9">
    <property type="entry name" value="CCHC-TYPE DOMAIN-CONTAINING PROTEIN"/>
    <property type="match status" value="1"/>
</dbReference>
<dbReference type="PANTHER" id="PTHR33054">
    <property type="entry name" value="CCHC-TYPE DOMAIN-CONTAINING PROTEIN"/>
    <property type="match status" value="1"/>
</dbReference>
<dbReference type="AlphaFoldDB" id="A0A371I1I5"/>
<protein>
    <recommendedName>
        <fullName evidence="3">CCHC-type domain-containing protein</fullName>
    </recommendedName>
</protein>
<dbReference type="OrthoDB" id="1385607at2759"/>
<dbReference type="GO" id="GO:0003676">
    <property type="term" value="F:nucleic acid binding"/>
    <property type="evidence" value="ECO:0007669"/>
    <property type="project" value="InterPro"/>
</dbReference>
<evidence type="ECO:0000313" key="5">
    <source>
        <dbReference type="Proteomes" id="UP000257109"/>
    </source>
</evidence>
<keyword evidence="1" id="KW-0479">Metal-binding</keyword>
<dbReference type="InterPro" id="IPR036875">
    <property type="entry name" value="Znf_CCHC_sf"/>
</dbReference>